<keyword evidence="3 6" id="KW-1133">Transmembrane helix</keyword>
<organism evidence="8 9">
    <name type="scientific">Nocardioides soli</name>
    <dbReference type="NCBI Taxonomy" id="1036020"/>
    <lineage>
        <taxon>Bacteria</taxon>
        <taxon>Bacillati</taxon>
        <taxon>Actinomycetota</taxon>
        <taxon>Actinomycetes</taxon>
        <taxon>Propionibacteriales</taxon>
        <taxon>Nocardioidaceae</taxon>
        <taxon>Nocardioides</taxon>
    </lineage>
</organism>
<evidence type="ECO:0000259" key="7">
    <source>
        <dbReference type="Pfam" id="PF13515"/>
    </source>
</evidence>
<dbReference type="Pfam" id="PF13515">
    <property type="entry name" value="FUSC_2"/>
    <property type="match status" value="1"/>
</dbReference>
<dbReference type="GO" id="GO:0016020">
    <property type="term" value="C:membrane"/>
    <property type="evidence" value="ECO:0007669"/>
    <property type="project" value="UniProtKB-SubCell"/>
</dbReference>
<feature type="coiled-coil region" evidence="5">
    <location>
        <begin position="162"/>
        <end position="189"/>
    </location>
</feature>
<feature type="transmembrane region" description="Helical" evidence="6">
    <location>
        <begin position="137"/>
        <end position="157"/>
    </location>
</feature>
<sequence length="345" mass="36824">MIQTLGDRARAVTGSWRVVVRLSVAPALAWWVSMQIFEHNQAFFAPIAAVLTLTIGTGERLSIVVEIVIGAAFGILVGELLVLSIGRGTWQLMLVVALAVISARFVGLPGLAVTQAVISGVLLVAVVPLPGMTDPALTRFADALIGGLTALGMIIVLPANPVREMERGIQDLREELAAILDKVARALREQDSGKAAEALSQARSTQSMIDTVSALADSGSEMARLSPFRWRQRTEMARRVSALIELDHAVRNTRVLTRRTAAMLRHDERVPVGLAESVAELARLARTDAENVPALIEVARSAIRAASGSLTINTAALASQIRAIVADMMLAAGTPYDDLDSVLDF</sequence>
<feature type="transmembrane region" description="Helical" evidence="6">
    <location>
        <begin position="39"/>
        <end position="56"/>
    </location>
</feature>
<keyword evidence="9" id="KW-1185">Reference proteome</keyword>
<feature type="transmembrane region" description="Helical" evidence="6">
    <location>
        <begin position="63"/>
        <end position="83"/>
    </location>
</feature>
<protein>
    <submittedName>
        <fullName evidence="8">Uncharacterized membrane protein YgaE (UPF0421/DUF939 family)</fullName>
    </submittedName>
</protein>
<evidence type="ECO:0000256" key="4">
    <source>
        <dbReference type="ARBA" id="ARBA00023136"/>
    </source>
</evidence>
<dbReference type="InterPro" id="IPR049453">
    <property type="entry name" value="Memb_transporter_dom"/>
</dbReference>
<feature type="domain" description="Integral membrane bound transporter" evidence="7">
    <location>
        <begin position="29"/>
        <end position="151"/>
    </location>
</feature>
<evidence type="ECO:0000256" key="6">
    <source>
        <dbReference type="SAM" id="Phobius"/>
    </source>
</evidence>
<dbReference type="AlphaFoldDB" id="A0A7W4Z1H6"/>
<reference evidence="8 9" key="1">
    <citation type="submission" date="2020-08" db="EMBL/GenBank/DDBJ databases">
        <title>Sequencing the genomes of 1000 actinobacteria strains.</title>
        <authorList>
            <person name="Klenk H.-P."/>
        </authorList>
    </citation>
    <scope>NUCLEOTIDE SEQUENCE [LARGE SCALE GENOMIC DNA]</scope>
    <source>
        <strain evidence="8 9">DSM 105498</strain>
    </source>
</reference>
<evidence type="ECO:0000256" key="1">
    <source>
        <dbReference type="ARBA" id="ARBA00004141"/>
    </source>
</evidence>
<evidence type="ECO:0000256" key="2">
    <source>
        <dbReference type="ARBA" id="ARBA00022692"/>
    </source>
</evidence>
<evidence type="ECO:0000313" key="8">
    <source>
        <dbReference type="EMBL" id="MBB3042873.1"/>
    </source>
</evidence>
<dbReference type="RefSeq" id="WP_183592791.1">
    <property type="nucleotide sequence ID" value="NZ_JACHWR010000002.1"/>
</dbReference>
<comment type="caution">
    <text evidence="8">The sequence shown here is derived from an EMBL/GenBank/DDBJ whole genome shotgun (WGS) entry which is preliminary data.</text>
</comment>
<feature type="transmembrane region" description="Helical" evidence="6">
    <location>
        <begin position="113"/>
        <end position="131"/>
    </location>
</feature>
<dbReference type="Proteomes" id="UP000589626">
    <property type="component" value="Unassembled WGS sequence"/>
</dbReference>
<keyword evidence="4 6" id="KW-0472">Membrane</keyword>
<keyword evidence="5" id="KW-0175">Coiled coil</keyword>
<keyword evidence="2 6" id="KW-0812">Transmembrane</keyword>
<comment type="subcellular location">
    <subcellularLocation>
        <location evidence="1">Membrane</location>
        <topology evidence="1">Multi-pass membrane protein</topology>
    </subcellularLocation>
</comment>
<dbReference type="EMBL" id="JACHWR010000002">
    <property type="protein sequence ID" value="MBB3042873.1"/>
    <property type="molecule type" value="Genomic_DNA"/>
</dbReference>
<accession>A0A7W4Z1H6</accession>
<evidence type="ECO:0000256" key="5">
    <source>
        <dbReference type="SAM" id="Coils"/>
    </source>
</evidence>
<gene>
    <name evidence="8" type="ORF">FHU40_002691</name>
</gene>
<proteinExistence type="predicted"/>
<evidence type="ECO:0000256" key="3">
    <source>
        <dbReference type="ARBA" id="ARBA00022989"/>
    </source>
</evidence>
<evidence type="ECO:0000313" key="9">
    <source>
        <dbReference type="Proteomes" id="UP000589626"/>
    </source>
</evidence>
<name>A0A7W4Z1H6_9ACTN</name>